<evidence type="ECO:0000313" key="3">
    <source>
        <dbReference type="Proteomes" id="UP001163387"/>
    </source>
</evidence>
<gene>
    <name evidence="2" type="ORF">SHM_25050</name>
</gene>
<reference evidence="2 3" key="1">
    <citation type="journal article" date="2022" name="Front. Microbiol.">
        <title>Male-killing mechanisms vary between Spiroplasma species.</title>
        <authorList>
            <person name="Arai H."/>
            <person name="Inoue M."/>
            <person name="Kageyama D."/>
        </authorList>
    </citation>
    <scope>NUCLEOTIDE SEQUENCE [LARGE SCALE GENOMIC DNA]</scope>
    <source>
        <strain evidence="3">sHm</strain>
    </source>
</reference>
<keyword evidence="1" id="KW-1133">Transmembrane helix</keyword>
<name>A0ABM8BYA2_9MOLU</name>
<evidence type="ECO:0008006" key="4">
    <source>
        <dbReference type="Google" id="ProtNLM"/>
    </source>
</evidence>
<accession>A0ABM8BYA2</accession>
<dbReference type="EMBL" id="AP026933">
    <property type="protein sequence ID" value="BDT04859.1"/>
    <property type="molecule type" value="Genomic_DNA"/>
</dbReference>
<keyword evidence="1" id="KW-0472">Membrane</keyword>
<protein>
    <recommendedName>
        <fullName evidence="4">Spiroplasmavirus-related protein</fullName>
    </recommendedName>
</protein>
<evidence type="ECO:0000256" key="1">
    <source>
        <dbReference type="SAM" id="Phobius"/>
    </source>
</evidence>
<sequence length="73" mass="8952">MKKKIFKETVDDNYSTKKSINYYNNWLIIIFSWLTSITLIISWVLWIIFFKRETTDLLILIDNLITKNLFRIF</sequence>
<keyword evidence="3" id="KW-1185">Reference proteome</keyword>
<evidence type="ECO:0000313" key="2">
    <source>
        <dbReference type="EMBL" id="BDT04859.1"/>
    </source>
</evidence>
<keyword evidence="1" id="KW-0812">Transmembrane</keyword>
<proteinExistence type="predicted"/>
<organism evidence="2 3">
    <name type="scientific">Spiroplasma ixodetis</name>
    <dbReference type="NCBI Taxonomy" id="2141"/>
    <lineage>
        <taxon>Bacteria</taxon>
        <taxon>Bacillati</taxon>
        <taxon>Mycoplasmatota</taxon>
        <taxon>Mollicutes</taxon>
        <taxon>Entomoplasmatales</taxon>
        <taxon>Spiroplasmataceae</taxon>
        <taxon>Spiroplasma</taxon>
    </lineage>
</organism>
<dbReference type="Proteomes" id="UP001163387">
    <property type="component" value="Chromosome"/>
</dbReference>
<feature type="transmembrane region" description="Helical" evidence="1">
    <location>
        <begin position="26"/>
        <end position="50"/>
    </location>
</feature>